<gene>
    <name evidence="1" type="ORF">E3983_03400</name>
</gene>
<sequence>MEFFKELAEHQDFTIRNRKGEILAYAKDGELYSAETNQTFQAGETLPKSGIHEDSFNSLFESHTAMV</sequence>
<protein>
    <submittedName>
        <fullName evidence="1">Uncharacterized protein</fullName>
    </submittedName>
</protein>
<name>A0AAX1EEF3_9GAMM</name>
<accession>A0AAX1EEF3</accession>
<reference evidence="1 2" key="1">
    <citation type="submission" date="2019-03" db="EMBL/GenBank/DDBJ databases">
        <title>Diverse conjugative elements silence natural transformation in Legionella species.</title>
        <authorList>
            <person name="Durieux I."/>
            <person name="Ginevra C."/>
            <person name="Attaiech L."/>
            <person name="Picq K."/>
            <person name="Juan P.A."/>
            <person name="Jarraud S."/>
            <person name="Charpentier X."/>
        </authorList>
    </citation>
    <scope>NUCLEOTIDE SEQUENCE [LARGE SCALE GENOMIC DNA]</scope>
    <source>
        <strain evidence="1 2">HL-0427-4011</strain>
    </source>
</reference>
<dbReference type="Proteomes" id="UP000295517">
    <property type="component" value="Chromosome"/>
</dbReference>
<proteinExistence type="predicted"/>
<evidence type="ECO:0000313" key="2">
    <source>
        <dbReference type="Proteomes" id="UP000295517"/>
    </source>
</evidence>
<evidence type="ECO:0000313" key="1">
    <source>
        <dbReference type="EMBL" id="QBR83491.1"/>
    </source>
</evidence>
<dbReference type="RefSeq" id="WP_135059876.1">
    <property type="nucleotide sequence ID" value="NZ_CP038254.1"/>
</dbReference>
<dbReference type="EMBL" id="CP038254">
    <property type="protein sequence ID" value="QBR83491.1"/>
    <property type="molecule type" value="Genomic_DNA"/>
</dbReference>
<dbReference type="AlphaFoldDB" id="A0AAX1EEF3"/>
<organism evidence="1 2">
    <name type="scientific">Legionella israelensis</name>
    <dbReference type="NCBI Taxonomy" id="454"/>
    <lineage>
        <taxon>Bacteria</taxon>
        <taxon>Pseudomonadati</taxon>
        <taxon>Pseudomonadota</taxon>
        <taxon>Gammaproteobacteria</taxon>
        <taxon>Legionellales</taxon>
        <taxon>Legionellaceae</taxon>
        <taxon>Legionella</taxon>
    </lineage>
</organism>